<proteinExistence type="predicted"/>
<keyword evidence="3" id="KW-1185">Reference proteome</keyword>
<dbReference type="Proteomes" id="UP000583800">
    <property type="component" value="Unassembled WGS sequence"/>
</dbReference>
<dbReference type="InterPro" id="IPR036388">
    <property type="entry name" value="WH-like_DNA-bd_sf"/>
</dbReference>
<dbReference type="SUPFAM" id="SSF46785">
    <property type="entry name" value="Winged helix' DNA-binding domain"/>
    <property type="match status" value="1"/>
</dbReference>
<organism evidence="2 3">
    <name type="scientific">Nonomuraea muscovyensis</name>
    <dbReference type="NCBI Taxonomy" id="1124761"/>
    <lineage>
        <taxon>Bacteria</taxon>
        <taxon>Bacillati</taxon>
        <taxon>Actinomycetota</taxon>
        <taxon>Actinomycetes</taxon>
        <taxon>Streptosporangiales</taxon>
        <taxon>Streptosporangiaceae</taxon>
        <taxon>Nonomuraea</taxon>
    </lineage>
</organism>
<sequence length="50" mass="5666">MPPRVDYALTPLGRTLHETIKALVTWPEEHQGEIAAARAAYDRGREMMDT</sequence>
<dbReference type="GO" id="GO:0003677">
    <property type="term" value="F:DNA binding"/>
    <property type="evidence" value="ECO:0007669"/>
    <property type="project" value="UniProtKB-KW"/>
</dbReference>
<dbReference type="InterPro" id="IPR036390">
    <property type="entry name" value="WH_DNA-bd_sf"/>
</dbReference>
<dbReference type="AlphaFoldDB" id="A0A7X0C0S1"/>
<evidence type="ECO:0000313" key="3">
    <source>
        <dbReference type="Proteomes" id="UP000583800"/>
    </source>
</evidence>
<reference evidence="2 3" key="1">
    <citation type="submission" date="2020-08" db="EMBL/GenBank/DDBJ databases">
        <title>Sequencing the genomes of 1000 actinobacteria strains.</title>
        <authorList>
            <person name="Klenk H.-P."/>
        </authorList>
    </citation>
    <scope>NUCLEOTIDE SEQUENCE [LARGE SCALE GENOMIC DNA]</scope>
    <source>
        <strain evidence="2 3">DSM 45913</strain>
    </source>
</reference>
<name>A0A7X0C0S1_9ACTN</name>
<accession>A0A7X0C0S1</accession>
<dbReference type="InterPro" id="IPR002577">
    <property type="entry name" value="HTH_HxlR"/>
</dbReference>
<dbReference type="Gene3D" id="1.10.10.10">
    <property type="entry name" value="Winged helix-like DNA-binding domain superfamily/Winged helix DNA-binding domain"/>
    <property type="match status" value="1"/>
</dbReference>
<gene>
    <name evidence="2" type="ORF">FHU36_002797</name>
</gene>
<evidence type="ECO:0000313" key="2">
    <source>
        <dbReference type="EMBL" id="MBB6346288.1"/>
    </source>
</evidence>
<protein>
    <submittedName>
        <fullName evidence="2">DNA-binding HxlR family transcriptional regulator</fullName>
    </submittedName>
</protein>
<dbReference type="Pfam" id="PF01638">
    <property type="entry name" value="HxlR"/>
    <property type="match status" value="1"/>
</dbReference>
<keyword evidence="2" id="KW-0238">DNA-binding</keyword>
<evidence type="ECO:0000259" key="1">
    <source>
        <dbReference type="PROSITE" id="PS51118"/>
    </source>
</evidence>
<dbReference type="PROSITE" id="PS51118">
    <property type="entry name" value="HTH_HXLR"/>
    <property type="match status" value="1"/>
</dbReference>
<dbReference type="RefSeq" id="WP_312891573.1">
    <property type="nucleotide sequence ID" value="NZ_JACHJB010000001.1"/>
</dbReference>
<feature type="domain" description="HTH hxlR-type" evidence="1">
    <location>
        <begin position="1"/>
        <end position="35"/>
    </location>
</feature>
<comment type="caution">
    <text evidence="2">The sequence shown here is derived from an EMBL/GenBank/DDBJ whole genome shotgun (WGS) entry which is preliminary data.</text>
</comment>
<dbReference type="EMBL" id="JACHJB010000001">
    <property type="protein sequence ID" value="MBB6346288.1"/>
    <property type="molecule type" value="Genomic_DNA"/>
</dbReference>